<keyword evidence="1" id="KW-1133">Transmembrane helix</keyword>
<sequence length="54" mass="5951">MDFSKVAACCADTVAFVRVTVFLLVVIIPFSAKKYTIRYPTMDFPEVAACGTGW</sequence>
<gene>
    <name evidence="2" type="ORF">PQ628_18945</name>
</gene>
<dbReference type="EMBL" id="JAQQPO010000024">
    <property type="protein sequence ID" value="MDC7960284.1"/>
    <property type="molecule type" value="Genomic_DNA"/>
</dbReference>
<comment type="caution">
    <text evidence="2">The sequence shown here is derived from an EMBL/GenBank/DDBJ whole genome shotgun (WGS) entry which is preliminary data.</text>
</comment>
<evidence type="ECO:0000313" key="3">
    <source>
        <dbReference type="Proteomes" id="UP001215078"/>
    </source>
</evidence>
<keyword evidence="1" id="KW-0812">Transmembrane</keyword>
<evidence type="ECO:0000256" key="1">
    <source>
        <dbReference type="SAM" id="Phobius"/>
    </source>
</evidence>
<evidence type="ECO:0000313" key="2">
    <source>
        <dbReference type="EMBL" id="MDC7960284.1"/>
    </source>
</evidence>
<keyword evidence="1" id="KW-0472">Membrane</keyword>
<dbReference type="RefSeq" id="WP_234247837.1">
    <property type="nucleotide sequence ID" value="NZ_JAQQPO010000024.1"/>
</dbReference>
<dbReference type="AlphaFoldDB" id="A0AAW6IL38"/>
<name>A0AAW6IL38_BACOV</name>
<reference evidence="2" key="1">
    <citation type="submission" date="2022-10" db="EMBL/GenBank/DDBJ databases">
        <title>Human gut microbiome strain richness.</title>
        <authorList>
            <person name="Chen-Liaw A."/>
        </authorList>
    </citation>
    <scope>NUCLEOTIDE SEQUENCE</scope>
    <source>
        <strain evidence="2">RTP21484st1_H8_RTP21484_190118</strain>
    </source>
</reference>
<accession>A0AAW6IL38</accession>
<protein>
    <submittedName>
        <fullName evidence="2">Uncharacterized protein</fullName>
    </submittedName>
</protein>
<feature type="transmembrane region" description="Helical" evidence="1">
    <location>
        <begin position="15"/>
        <end position="32"/>
    </location>
</feature>
<dbReference type="Proteomes" id="UP001215078">
    <property type="component" value="Unassembled WGS sequence"/>
</dbReference>
<proteinExistence type="predicted"/>
<organism evidence="2 3">
    <name type="scientific">Bacteroides ovatus</name>
    <dbReference type="NCBI Taxonomy" id="28116"/>
    <lineage>
        <taxon>Bacteria</taxon>
        <taxon>Pseudomonadati</taxon>
        <taxon>Bacteroidota</taxon>
        <taxon>Bacteroidia</taxon>
        <taxon>Bacteroidales</taxon>
        <taxon>Bacteroidaceae</taxon>
        <taxon>Bacteroides</taxon>
    </lineage>
</organism>